<keyword evidence="1" id="KW-0472">Membrane</keyword>
<reference evidence="2" key="1">
    <citation type="submission" date="2013-07" db="EMBL/GenBank/DDBJ databases">
        <title>The genome of an arbuscular mycorrhizal fungus provides insights into the evolution of the oldest plant symbiosis.</title>
        <authorList>
            <consortium name="DOE Joint Genome Institute"/>
            <person name="Tisserant E."/>
            <person name="Malbreil M."/>
            <person name="Kuo A."/>
            <person name="Kohler A."/>
            <person name="Symeonidi A."/>
            <person name="Balestrini R."/>
            <person name="Charron P."/>
            <person name="Duensing N."/>
            <person name="Frei-dit-Frey N."/>
            <person name="Gianinazzi-Pearson V."/>
            <person name="Gilbert B."/>
            <person name="Handa Y."/>
            <person name="Hijri M."/>
            <person name="Kaul R."/>
            <person name="Kawaguchi M."/>
            <person name="Krajinski F."/>
            <person name="Lammers P."/>
            <person name="Lapierre D."/>
            <person name="Masclaux F.G."/>
            <person name="Murat C."/>
            <person name="Morin E."/>
            <person name="Ndikumana S."/>
            <person name="Pagni M."/>
            <person name="Petitpierre D."/>
            <person name="Requena N."/>
            <person name="Rosikiewicz P."/>
            <person name="Riley R."/>
            <person name="Saito K."/>
            <person name="San Clemente H."/>
            <person name="Shapiro H."/>
            <person name="van Tuinen D."/>
            <person name="Becard G."/>
            <person name="Bonfante P."/>
            <person name="Paszkowski U."/>
            <person name="Shachar-Hill Y."/>
            <person name="Young J.P."/>
            <person name="Sanders I.R."/>
            <person name="Henrissat B."/>
            <person name="Rensing S.A."/>
            <person name="Grigoriev I.V."/>
            <person name="Corradi N."/>
            <person name="Roux C."/>
            <person name="Martin F."/>
        </authorList>
    </citation>
    <scope>NUCLEOTIDE SEQUENCE</scope>
    <source>
        <strain evidence="2">DAOM 197198</strain>
    </source>
</reference>
<keyword evidence="1" id="KW-0812">Transmembrane</keyword>
<keyword evidence="1" id="KW-1133">Transmembrane helix</keyword>
<dbReference type="HOGENOM" id="CLU_1074191_0_0_1"/>
<dbReference type="AlphaFoldDB" id="U9UIF8"/>
<sequence length="259" mass="29823">MMQGIISEVNHLASLIRSQHNLVHFELFDIPETELKFNKCICNRNIFYNNKYNKIDIFDEEKNYEEGLWLPNLKYLQVDYIDENESQAIQTGTHNPNTVDEGTATRETSFPDTTMDRAKFYSNRWYTYPNTVDEGTATRETSFPDTTMDSAKFYSNRCCLTFLTTSILVGFIVGGIVGRLSICEFDCRYVKSGLKSVVLAVDELIELDPELCLLLTISIHPIGQQCNISRYDRRHARIAITKSCLLLKHYHLSSLNDTE</sequence>
<protein>
    <submittedName>
        <fullName evidence="2">Uncharacterized protein</fullName>
    </submittedName>
</protein>
<proteinExistence type="predicted"/>
<accession>U9UIF8</accession>
<dbReference type="VEuPathDB" id="FungiDB:RhiirFUN_025542"/>
<evidence type="ECO:0000313" key="2">
    <source>
        <dbReference type="EMBL" id="ESA19457.1"/>
    </source>
</evidence>
<name>U9UIF8_RHIID</name>
<gene>
    <name evidence="2" type="ORF">GLOINDRAFT_92868</name>
</gene>
<evidence type="ECO:0000256" key="1">
    <source>
        <dbReference type="SAM" id="Phobius"/>
    </source>
</evidence>
<dbReference type="EMBL" id="KI278238">
    <property type="protein sequence ID" value="ESA19457.1"/>
    <property type="molecule type" value="Genomic_DNA"/>
</dbReference>
<feature type="transmembrane region" description="Helical" evidence="1">
    <location>
        <begin position="160"/>
        <end position="182"/>
    </location>
</feature>
<organism evidence="2">
    <name type="scientific">Rhizophagus irregularis (strain DAOM 181602 / DAOM 197198 / MUCL 43194)</name>
    <name type="common">Arbuscular mycorrhizal fungus</name>
    <name type="synonym">Glomus intraradices</name>
    <dbReference type="NCBI Taxonomy" id="747089"/>
    <lineage>
        <taxon>Eukaryota</taxon>
        <taxon>Fungi</taxon>
        <taxon>Fungi incertae sedis</taxon>
        <taxon>Mucoromycota</taxon>
        <taxon>Glomeromycotina</taxon>
        <taxon>Glomeromycetes</taxon>
        <taxon>Glomerales</taxon>
        <taxon>Glomeraceae</taxon>
        <taxon>Rhizophagus</taxon>
    </lineage>
</organism>